<keyword evidence="1 2" id="KW-0378">Hydrolase</keyword>
<sequence>MVGTEFRISCGAVVFYGPPASDDSSSAENDRVLLIKNDDDKTKWFIPKGGIEGGESMQKAAMREVYEEAGVPCIVDTSAEPIGVQVRPGPIIFSRGGMPNPTPHTKIVIFFMGLRNTSKLDQVRPSEEGLIMRWAKIDEVKDVLSKRDFKIIDEALRIRSIQQQSVQ</sequence>
<evidence type="ECO:0000259" key="3">
    <source>
        <dbReference type="PROSITE" id="PS51462"/>
    </source>
</evidence>
<reference evidence="4" key="1">
    <citation type="submission" date="2022-07" db="EMBL/GenBank/DDBJ databases">
        <title>Phylogenomic reconstructions and comparative analyses of Kickxellomycotina fungi.</title>
        <authorList>
            <person name="Reynolds N.K."/>
            <person name="Stajich J.E."/>
            <person name="Barry K."/>
            <person name="Grigoriev I.V."/>
            <person name="Crous P."/>
            <person name="Smith M.E."/>
        </authorList>
    </citation>
    <scope>NUCLEOTIDE SEQUENCE</scope>
    <source>
        <strain evidence="4">NBRC 100468</strain>
    </source>
</reference>
<dbReference type="InterPro" id="IPR051325">
    <property type="entry name" value="Nudix_hydrolase_domain"/>
</dbReference>
<dbReference type="GO" id="GO:0006167">
    <property type="term" value="P:AMP biosynthetic process"/>
    <property type="evidence" value="ECO:0007669"/>
    <property type="project" value="TreeGrafter"/>
</dbReference>
<dbReference type="InterPro" id="IPR015797">
    <property type="entry name" value="NUDIX_hydrolase-like_dom_sf"/>
</dbReference>
<dbReference type="PROSITE" id="PS51462">
    <property type="entry name" value="NUDIX"/>
    <property type="match status" value="1"/>
</dbReference>
<gene>
    <name evidence="4" type="ORF">H4219_002257</name>
</gene>
<evidence type="ECO:0000313" key="4">
    <source>
        <dbReference type="EMBL" id="KAJ1918998.1"/>
    </source>
</evidence>
<dbReference type="AlphaFoldDB" id="A0A9W8A2Y8"/>
<evidence type="ECO:0000256" key="2">
    <source>
        <dbReference type="RuleBase" id="RU003476"/>
    </source>
</evidence>
<dbReference type="InterPro" id="IPR020084">
    <property type="entry name" value="NUDIX_hydrolase_CS"/>
</dbReference>
<dbReference type="SUPFAM" id="SSF55811">
    <property type="entry name" value="Nudix"/>
    <property type="match status" value="1"/>
</dbReference>
<dbReference type="GO" id="GO:0006754">
    <property type="term" value="P:ATP biosynthetic process"/>
    <property type="evidence" value="ECO:0007669"/>
    <property type="project" value="TreeGrafter"/>
</dbReference>
<dbReference type="InterPro" id="IPR000086">
    <property type="entry name" value="NUDIX_hydrolase_dom"/>
</dbReference>
<evidence type="ECO:0000313" key="5">
    <source>
        <dbReference type="Proteomes" id="UP001150538"/>
    </source>
</evidence>
<dbReference type="PROSITE" id="PS00893">
    <property type="entry name" value="NUDIX_BOX"/>
    <property type="match status" value="1"/>
</dbReference>
<feature type="domain" description="Nudix hydrolase" evidence="3">
    <location>
        <begin position="5"/>
        <end position="157"/>
    </location>
</feature>
<dbReference type="PANTHER" id="PTHR21340">
    <property type="entry name" value="DIADENOSINE 5,5-P1,P4-TETRAPHOSPHATE PYROPHOSPHOHYDROLASE MUTT"/>
    <property type="match status" value="1"/>
</dbReference>
<dbReference type="EMBL" id="JANBPU010000034">
    <property type="protein sequence ID" value="KAJ1918998.1"/>
    <property type="molecule type" value="Genomic_DNA"/>
</dbReference>
<proteinExistence type="inferred from homology"/>
<comment type="caution">
    <text evidence="4">The sequence shown here is derived from an EMBL/GenBank/DDBJ whole genome shotgun (WGS) entry which is preliminary data.</text>
</comment>
<organism evidence="4 5">
    <name type="scientific">Mycoemilia scoparia</name>
    <dbReference type="NCBI Taxonomy" id="417184"/>
    <lineage>
        <taxon>Eukaryota</taxon>
        <taxon>Fungi</taxon>
        <taxon>Fungi incertae sedis</taxon>
        <taxon>Zoopagomycota</taxon>
        <taxon>Kickxellomycotina</taxon>
        <taxon>Kickxellomycetes</taxon>
        <taxon>Kickxellales</taxon>
        <taxon>Kickxellaceae</taxon>
        <taxon>Mycoemilia</taxon>
    </lineage>
</organism>
<dbReference type="InterPro" id="IPR020476">
    <property type="entry name" value="Nudix_hydrolase"/>
</dbReference>
<keyword evidence="5" id="KW-1185">Reference proteome</keyword>
<comment type="similarity">
    <text evidence="2">Belongs to the Nudix hydrolase family.</text>
</comment>
<name>A0A9W8A2Y8_9FUNG</name>
<dbReference type="GO" id="GO:0004081">
    <property type="term" value="F:bis(5'-nucleosyl)-tetraphosphatase (asymmetrical) activity"/>
    <property type="evidence" value="ECO:0007669"/>
    <property type="project" value="TreeGrafter"/>
</dbReference>
<evidence type="ECO:0000256" key="1">
    <source>
        <dbReference type="ARBA" id="ARBA00022801"/>
    </source>
</evidence>
<dbReference type="PANTHER" id="PTHR21340:SF0">
    <property type="entry name" value="BIS(5'-NUCLEOSYL)-TETRAPHOSPHATASE [ASYMMETRICAL]"/>
    <property type="match status" value="1"/>
</dbReference>
<dbReference type="Pfam" id="PF00293">
    <property type="entry name" value="NUDIX"/>
    <property type="match status" value="1"/>
</dbReference>
<dbReference type="PRINTS" id="PR00502">
    <property type="entry name" value="NUDIXFAMILY"/>
</dbReference>
<dbReference type="OrthoDB" id="2011998at2759"/>
<accession>A0A9W8A2Y8</accession>
<dbReference type="Gene3D" id="3.90.79.10">
    <property type="entry name" value="Nucleoside Triphosphate Pyrophosphohydrolase"/>
    <property type="match status" value="1"/>
</dbReference>
<protein>
    <recommendedName>
        <fullName evidence="3">Nudix hydrolase domain-containing protein</fullName>
    </recommendedName>
</protein>
<dbReference type="Proteomes" id="UP001150538">
    <property type="component" value="Unassembled WGS sequence"/>
</dbReference>